<comment type="catalytic activity">
    <reaction evidence="12">
        <text>cytidine(967) in 16S rRNA + S-adenosyl-L-methionine = 5-methylcytidine(967) in 16S rRNA + S-adenosyl-L-homocysteine + H(+)</text>
        <dbReference type="Rhea" id="RHEA:42748"/>
        <dbReference type="Rhea" id="RHEA-COMP:10219"/>
        <dbReference type="Rhea" id="RHEA-COMP:10220"/>
        <dbReference type="ChEBI" id="CHEBI:15378"/>
        <dbReference type="ChEBI" id="CHEBI:57856"/>
        <dbReference type="ChEBI" id="CHEBI:59789"/>
        <dbReference type="ChEBI" id="CHEBI:74483"/>
        <dbReference type="ChEBI" id="CHEBI:82748"/>
        <dbReference type="EC" id="2.1.1.176"/>
    </reaction>
</comment>
<dbReference type="EC" id="2.1.1.176" evidence="3"/>
<protein>
    <recommendedName>
        <fullName evidence="3">16S rRNA (cytosine(967)-C(5))-methyltransferase</fullName>
        <ecNumber evidence="3">2.1.1.176</ecNumber>
    </recommendedName>
    <alternativeName>
        <fullName evidence="10">16S rRNA m5C967 methyltransferase</fullName>
    </alternativeName>
    <alternativeName>
        <fullName evidence="11">rRNA (cytosine-C(5)-)-methyltransferase RsmB</fullName>
    </alternativeName>
</protein>
<dbReference type="InterPro" id="IPR049560">
    <property type="entry name" value="MeTrfase_RsmB-F_NOP2_cat"/>
</dbReference>
<feature type="binding site" evidence="13">
    <location>
        <begin position="265"/>
        <end position="271"/>
    </location>
    <ligand>
        <name>S-adenosyl-L-methionine</name>
        <dbReference type="ChEBI" id="CHEBI:59789"/>
    </ligand>
</feature>
<organism evidence="15 16">
    <name type="scientific">Vescimonas fastidiosa</name>
    <dbReference type="NCBI Taxonomy" id="2714353"/>
    <lineage>
        <taxon>Bacteria</taxon>
        <taxon>Bacillati</taxon>
        <taxon>Bacillota</taxon>
        <taxon>Clostridia</taxon>
        <taxon>Eubacteriales</taxon>
        <taxon>Oscillospiraceae</taxon>
        <taxon>Vescimonas</taxon>
    </lineage>
</organism>
<evidence type="ECO:0000256" key="2">
    <source>
        <dbReference type="ARBA" id="ARBA00004496"/>
    </source>
</evidence>
<comment type="subcellular location">
    <subcellularLocation>
        <location evidence="2">Cytoplasm</location>
    </subcellularLocation>
</comment>
<evidence type="ECO:0000256" key="3">
    <source>
        <dbReference type="ARBA" id="ARBA00012140"/>
    </source>
</evidence>
<evidence type="ECO:0000256" key="6">
    <source>
        <dbReference type="ARBA" id="ARBA00022603"/>
    </source>
</evidence>
<evidence type="ECO:0000256" key="8">
    <source>
        <dbReference type="ARBA" id="ARBA00022691"/>
    </source>
</evidence>
<feature type="active site" description="Nucleophile" evidence="13">
    <location>
        <position position="386"/>
    </location>
</feature>
<dbReference type="InterPro" id="IPR035926">
    <property type="entry name" value="NusB-like_sf"/>
</dbReference>
<keyword evidence="7 13" id="KW-0808">Transferase</keyword>
<dbReference type="GO" id="GO:0005737">
    <property type="term" value="C:cytoplasm"/>
    <property type="evidence" value="ECO:0007669"/>
    <property type="project" value="UniProtKB-SubCell"/>
</dbReference>
<name>A0A810PYW5_9FIRM</name>
<feature type="binding site" evidence="13">
    <location>
        <position position="289"/>
    </location>
    <ligand>
        <name>S-adenosyl-L-methionine</name>
        <dbReference type="ChEBI" id="CHEBI:59789"/>
    </ligand>
</feature>
<keyword evidence="8 13" id="KW-0949">S-adenosyl-L-methionine</keyword>
<dbReference type="Pfam" id="PF01189">
    <property type="entry name" value="Methyltr_RsmB-F"/>
    <property type="match status" value="1"/>
</dbReference>
<accession>A0A810PYW5</accession>
<evidence type="ECO:0000313" key="15">
    <source>
        <dbReference type="EMBL" id="BCK78351.1"/>
    </source>
</evidence>
<dbReference type="PROSITE" id="PS51686">
    <property type="entry name" value="SAM_MT_RSMB_NOP"/>
    <property type="match status" value="1"/>
</dbReference>
<dbReference type="GO" id="GO:0003723">
    <property type="term" value="F:RNA binding"/>
    <property type="evidence" value="ECO:0007669"/>
    <property type="project" value="UniProtKB-UniRule"/>
</dbReference>
<evidence type="ECO:0000256" key="4">
    <source>
        <dbReference type="ARBA" id="ARBA00022490"/>
    </source>
</evidence>
<evidence type="ECO:0000259" key="14">
    <source>
        <dbReference type="PROSITE" id="PS51686"/>
    </source>
</evidence>
<proteinExistence type="inferred from homology"/>
<evidence type="ECO:0000256" key="12">
    <source>
        <dbReference type="ARBA" id="ARBA00047283"/>
    </source>
</evidence>
<evidence type="ECO:0000256" key="11">
    <source>
        <dbReference type="ARBA" id="ARBA00031088"/>
    </source>
</evidence>
<dbReference type="PANTHER" id="PTHR22807">
    <property type="entry name" value="NOP2 YEAST -RELATED NOL1/NOP2/FMU SUN DOMAIN-CONTAINING"/>
    <property type="match status" value="1"/>
</dbReference>
<keyword evidence="9 13" id="KW-0694">RNA-binding</keyword>
<gene>
    <name evidence="15" type="ORF">MM35RIKEN_05430</name>
</gene>
<dbReference type="AlphaFoldDB" id="A0A810PYW5"/>
<dbReference type="Gene3D" id="3.40.50.150">
    <property type="entry name" value="Vaccinia Virus protein VP39"/>
    <property type="match status" value="1"/>
</dbReference>
<dbReference type="InterPro" id="IPR029063">
    <property type="entry name" value="SAM-dependent_MTases_sf"/>
</dbReference>
<dbReference type="SUPFAM" id="SSF53335">
    <property type="entry name" value="S-adenosyl-L-methionine-dependent methyltransferases"/>
    <property type="match status" value="1"/>
</dbReference>
<dbReference type="InterPro" id="IPR001678">
    <property type="entry name" value="MeTrfase_RsmB-F_NOP2_dom"/>
</dbReference>
<dbReference type="GO" id="GO:0008649">
    <property type="term" value="F:rRNA methyltransferase activity"/>
    <property type="evidence" value="ECO:0007669"/>
    <property type="project" value="InterPro"/>
</dbReference>
<dbReference type="PANTHER" id="PTHR22807:SF53">
    <property type="entry name" value="RIBOSOMAL RNA SMALL SUBUNIT METHYLTRANSFERASE B-RELATED"/>
    <property type="match status" value="1"/>
</dbReference>
<evidence type="ECO:0000256" key="9">
    <source>
        <dbReference type="ARBA" id="ARBA00022884"/>
    </source>
</evidence>
<dbReference type="Gene3D" id="1.10.940.10">
    <property type="entry name" value="NusB-like"/>
    <property type="match status" value="1"/>
</dbReference>
<dbReference type="InterPro" id="IPR006027">
    <property type="entry name" value="NusB_RsmB_TIM44"/>
</dbReference>
<dbReference type="RefSeq" id="WP_212819062.1">
    <property type="nucleotide sequence ID" value="NZ_AP023415.1"/>
</dbReference>
<feature type="binding site" evidence="13">
    <location>
        <position position="316"/>
    </location>
    <ligand>
        <name>S-adenosyl-L-methionine</name>
        <dbReference type="ChEBI" id="CHEBI:59789"/>
    </ligand>
</feature>
<dbReference type="KEGG" id="vfa:MM35RIKEN_05430"/>
<keyword evidence="16" id="KW-1185">Reference proteome</keyword>
<evidence type="ECO:0000256" key="13">
    <source>
        <dbReference type="PROSITE-ProRule" id="PRU01023"/>
    </source>
</evidence>
<keyword evidence="4" id="KW-0963">Cytoplasm</keyword>
<evidence type="ECO:0000256" key="7">
    <source>
        <dbReference type="ARBA" id="ARBA00022679"/>
    </source>
</evidence>
<keyword evidence="6 13" id="KW-0489">Methyltransferase</keyword>
<evidence type="ECO:0000256" key="1">
    <source>
        <dbReference type="ARBA" id="ARBA00002724"/>
    </source>
</evidence>
<feature type="domain" description="SAM-dependent MTase RsmB/NOP-type" evidence="14">
    <location>
        <begin position="175"/>
        <end position="445"/>
    </location>
</feature>
<comment type="function">
    <text evidence="1">Specifically methylates the cytosine at position 967 (m5C967) of 16S rRNA.</text>
</comment>
<reference evidence="15" key="1">
    <citation type="submission" date="2020-09" db="EMBL/GenBank/DDBJ databases">
        <title>New species isolated from human feces.</title>
        <authorList>
            <person name="Kitahara M."/>
            <person name="Shigeno Y."/>
            <person name="Shime M."/>
            <person name="Matsumoto Y."/>
            <person name="Nakamura S."/>
            <person name="Motooka D."/>
            <person name="Fukuoka S."/>
            <person name="Nishikawa H."/>
            <person name="Benno Y."/>
        </authorList>
    </citation>
    <scope>NUCLEOTIDE SEQUENCE</scope>
    <source>
        <strain evidence="15">MM35</strain>
    </source>
</reference>
<dbReference type="Proteomes" id="UP000681343">
    <property type="component" value="Chromosome"/>
</dbReference>
<dbReference type="InterPro" id="IPR023267">
    <property type="entry name" value="RCMT"/>
</dbReference>
<dbReference type="EMBL" id="AP023415">
    <property type="protein sequence ID" value="BCK78351.1"/>
    <property type="molecule type" value="Genomic_DNA"/>
</dbReference>
<comment type="similarity">
    <text evidence="13">Belongs to the class I-like SAM-binding methyltransferase superfamily. RsmB/NOP family.</text>
</comment>
<dbReference type="CDD" id="cd02440">
    <property type="entry name" value="AdoMet_MTases"/>
    <property type="match status" value="1"/>
</dbReference>
<dbReference type="Gene3D" id="3.30.70.1170">
    <property type="entry name" value="Sun protein, domain 3"/>
    <property type="match status" value="1"/>
</dbReference>
<dbReference type="GO" id="GO:0006355">
    <property type="term" value="P:regulation of DNA-templated transcription"/>
    <property type="evidence" value="ECO:0007669"/>
    <property type="project" value="InterPro"/>
</dbReference>
<dbReference type="Pfam" id="PF01029">
    <property type="entry name" value="NusB"/>
    <property type="match status" value="1"/>
</dbReference>
<dbReference type="Pfam" id="PF22458">
    <property type="entry name" value="RsmF-B_ferredox"/>
    <property type="match status" value="1"/>
</dbReference>
<dbReference type="InterPro" id="IPR054728">
    <property type="entry name" value="RsmB-like_ferredoxin"/>
</dbReference>
<keyword evidence="5" id="KW-0698">rRNA processing</keyword>
<evidence type="ECO:0000256" key="10">
    <source>
        <dbReference type="ARBA" id="ARBA00030399"/>
    </source>
</evidence>
<dbReference type="NCBIfam" id="TIGR00563">
    <property type="entry name" value="rsmB"/>
    <property type="match status" value="1"/>
</dbReference>
<sequence>MIENRKFTARDTALEVLMQIERANAWSDSSLKRTIAKNGLEGREAALATRLAYGVVQNRTLLDYYITCYCVQKAHRLEPVIRNILRIGGYQILFMDKIPHRAAVNEAVEMCRRNGRPRAAGMVNAVLRKFVANWMNMPPIPQGSTAEYLSVRYSHPRWLVERLLELLPAEEAEQFLQGDNDIVPTTIQTNLLKTDDESLLQELRQAGVDIARHGWLPHCFTVSGTGSLERLPAFAEGRFMVQDAAAHLVTVVAGPQKGDRVQDVCAAPGGKSFAAAIAMEGEGQILSCDIHPHKLKLIDSGAKRLGISCLRTMLADAREHHATWDRAADVVIADVPCSGLGIIRKKPDIRYKNPEELAQLPIIQREILENVCRYVRSGGVLVYSTCTILPEENEQVTEAFLQAHPEFERTAFTLPLPIGSCDGQLTLWPQRHGTDGFYICRMRRKD</sequence>
<dbReference type="SUPFAM" id="SSF48013">
    <property type="entry name" value="NusB-like"/>
    <property type="match status" value="1"/>
</dbReference>
<dbReference type="InterPro" id="IPR004573">
    <property type="entry name" value="rRNA_ssu_MeTfrase_B"/>
</dbReference>
<feature type="binding site" evidence="13">
    <location>
        <position position="334"/>
    </location>
    <ligand>
        <name>S-adenosyl-L-methionine</name>
        <dbReference type="ChEBI" id="CHEBI:59789"/>
    </ligand>
</feature>
<dbReference type="NCBIfam" id="NF011494">
    <property type="entry name" value="PRK14902.1"/>
    <property type="match status" value="1"/>
</dbReference>
<evidence type="ECO:0000256" key="5">
    <source>
        <dbReference type="ARBA" id="ARBA00022552"/>
    </source>
</evidence>
<dbReference type="PRINTS" id="PR02008">
    <property type="entry name" value="RCMTFAMILY"/>
</dbReference>
<evidence type="ECO:0000313" key="16">
    <source>
        <dbReference type="Proteomes" id="UP000681343"/>
    </source>
</evidence>